<comment type="caution">
    <text evidence="1">The sequence shown here is derived from an EMBL/GenBank/DDBJ whole genome shotgun (WGS) entry which is preliminary data.</text>
</comment>
<accession>X1T1B7</accession>
<protein>
    <submittedName>
        <fullName evidence="1">Uncharacterized protein</fullName>
    </submittedName>
</protein>
<sequence length="67" mass="7837">MAQRSTRLKIRNRCDRLVHCQEEFATYLYEMSMMSEGRTPALEKAIPALLEMSNMIVVTCKQLRTEL</sequence>
<dbReference type="AlphaFoldDB" id="X1T1B7"/>
<proteinExistence type="predicted"/>
<evidence type="ECO:0000313" key="1">
    <source>
        <dbReference type="EMBL" id="GAI81415.1"/>
    </source>
</evidence>
<organism evidence="1">
    <name type="scientific">marine sediment metagenome</name>
    <dbReference type="NCBI Taxonomy" id="412755"/>
    <lineage>
        <taxon>unclassified sequences</taxon>
        <taxon>metagenomes</taxon>
        <taxon>ecological metagenomes</taxon>
    </lineage>
</organism>
<dbReference type="EMBL" id="BARW01010864">
    <property type="protein sequence ID" value="GAI81415.1"/>
    <property type="molecule type" value="Genomic_DNA"/>
</dbReference>
<reference evidence="1" key="1">
    <citation type="journal article" date="2014" name="Front. Microbiol.">
        <title>High frequency of phylogenetically diverse reductive dehalogenase-homologous genes in deep subseafloor sedimentary metagenomes.</title>
        <authorList>
            <person name="Kawai M."/>
            <person name="Futagami T."/>
            <person name="Toyoda A."/>
            <person name="Takaki Y."/>
            <person name="Nishi S."/>
            <person name="Hori S."/>
            <person name="Arai W."/>
            <person name="Tsubouchi T."/>
            <person name="Morono Y."/>
            <person name="Uchiyama I."/>
            <person name="Ito T."/>
            <person name="Fujiyama A."/>
            <person name="Inagaki F."/>
            <person name="Takami H."/>
        </authorList>
    </citation>
    <scope>NUCLEOTIDE SEQUENCE</scope>
    <source>
        <strain evidence="1">Expedition CK06-06</strain>
    </source>
</reference>
<name>X1T1B7_9ZZZZ</name>
<gene>
    <name evidence="1" type="ORF">S12H4_21194</name>
</gene>